<reference evidence="2" key="1">
    <citation type="submission" date="2016-11" db="UniProtKB">
        <authorList>
            <consortium name="WormBaseParasite"/>
        </authorList>
    </citation>
    <scope>IDENTIFICATION</scope>
</reference>
<accession>A0A1I7UGH5</accession>
<name>A0A1I7UGH5_9PELO</name>
<dbReference type="InterPro" id="IPR021942">
    <property type="entry name" value="DUF3557"/>
</dbReference>
<dbReference type="WBParaSite" id="Csp11.Scaffold629.g9089.t1">
    <property type="protein sequence ID" value="Csp11.Scaffold629.g9089.t1"/>
    <property type="gene ID" value="Csp11.Scaffold629.g9089"/>
</dbReference>
<dbReference type="AlphaFoldDB" id="A0A1I7UGH5"/>
<evidence type="ECO:0000313" key="1">
    <source>
        <dbReference type="Proteomes" id="UP000095282"/>
    </source>
</evidence>
<dbReference type="Proteomes" id="UP000095282">
    <property type="component" value="Unplaced"/>
</dbReference>
<dbReference type="PANTHER" id="PTHR31379:SF1">
    <property type="entry name" value="F-BOX C PROTEIN-RELATED"/>
    <property type="match status" value="1"/>
</dbReference>
<dbReference type="Pfam" id="PF12078">
    <property type="entry name" value="DUF3557"/>
    <property type="match status" value="1"/>
</dbReference>
<protein>
    <submittedName>
        <fullName evidence="2">F-box domain-containing protein</fullName>
    </submittedName>
</protein>
<keyword evidence="1" id="KW-1185">Reference proteome</keyword>
<organism evidence="1 2">
    <name type="scientific">Caenorhabditis tropicalis</name>
    <dbReference type="NCBI Taxonomy" id="1561998"/>
    <lineage>
        <taxon>Eukaryota</taxon>
        <taxon>Metazoa</taxon>
        <taxon>Ecdysozoa</taxon>
        <taxon>Nematoda</taxon>
        <taxon>Chromadorea</taxon>
        <taxon>Rhabditida</taxon>
        <taxon>Rhabditina</taxon>
        <taxon>Rhabditomorpha</taxon>
        <taxon>Rhabditoidea</taxon>
        <taxon>Rhabditidae</taxon>
        <taxon>Peloderinae</taxon>
        <taxon>Caenorhabditis</taxon>
    </lineage>
</organism>
<sequence length="441" mass="51158">MSEWSIIESEQGTSSAWDPDQLKLSQWTLAETKTPLDEDCAKAILKYMDPVTRFRLSMKSPKIAEIDKATPMKIKSLYIDSNHFQIDDLRFRITEINSYTEIFSDFRNYSYGRDPQIPPTTRVIVDTKKVPSGWVKEPGLINPFISELNAQLRADRMKPGGNMKQADSRWFTVSVSNEKTKKSYSTSLFPVFKFNSMPIRRGESHYMSAQMKSLAMRAFLRLFFKDRNHEIDTFQVTPNGMIRLPNSMFGIHNLVFVVMKDMLPEKIWKTVLYSLQDPHLESVEFQTSNANFQKIQEEPLLIDAKWIFPNYSAYSMIPELQHPRVVFTHHQFDEEAIVKLIENWWAFGKAPGTWYSIRTFREDDLVEFFRKLSRLNGMKTDQSAGLRVQDTRLLLPTSGDDETEICLFCAPDTVLPAAWNLHIKLQPIGTDWIVVSESYSQ</sequence>
<evidence type="ECO:0000313" key="2">
    <source>
        <dbReference type="WBParaSite" id="Csp11.Scaffold629.g9089.t1"/>
    </source>
</evidence>
<dbReference type="PANTHER" id="PTHR31379">
    <property type="entry name" value="F-BOX C PROTEIN-RELATED-RELATED"/>
    <property type="match status" value="1"/>
</dbReference>
<proteinExistence type="predicted"/>